<keyword evidence="3" id="KW-1005">Bacterial flagellum biogenesis</keyword>
<proteinExistence type="inferred from homology"/>
<comment type="similarity">
    <text evidence="2">Belongs to the FlgN family.</text>
</comment>
<evidence type="ECO:0000256" key="3">
    <source>
        <dbReference type="ARBA" id="ARBA00022795"/>
    </source>
</evidence>
<dbReference type="EMBL" id="JANUGU010000002">
    <property type="protein sequence ID" value="MCS0658129.1"/>
    <property type="molecule type" value="Genomic_DNA"/>
</dbReference>
<keyword evidence="4" id="KW-0966">Cell projection</keyword>
<dbReference type="Gene3D" id="1.20.58.300">
    <property type="entry name" value="FlgN-like"/>
    <property type="match status" value="1"/>
</dbReference>
<evidence type="ECO:0000313" key="5">
    <source>
        <dbReference type="Proteomes" id="UP001204621"/>
    </source>
</evidence>
<dbReference type="InterPro" id="IPR007809">
    <property type="entry name" value="FlgN-like"/>
</dbReference>
<organism evidence="4 5">
    <name type="scientific">Massilia terrae</name>
    <dbReference type="NCBI Taxonomy" id="1811224"/>
    <lineage>
        <taxon>Bacteria</taxon>
        <taxon>Pseudomonadati</taxon>
        <taxon>Pseudomonadota</taxon>
        <taxon>Betaproteobacteria</taxon>
        <taxon>Burkholderiales</taxon>
        <taxon>Oxalobacteraceae</taxon>
        <taxon>Telluria group</taxon>
        <taxon>Massilia</taxon>
    </lineage>
</organism>
<dbReference type="Pfam" id="PF05130">
    <property type="entry name" value="FlgN"/>
    <property type="match status" value="1"/>
</dbReference>
<protein>
    <submittedName>
        <fullName evidence="4">Flagellar protein FlgN</fullName>
    </submittedName>
</protein>
<evidence type="ECO:0000256" key="2">
    <source>
        <dbReference type="ARBA" id="ARBA00007703"/>
    </source>
</evidence>
<keyword evidence="4" id="KW-0282">Flagellum</keyword>
<gene>
    <name evidence="4" type="ORF">NX778_08640</name>
</gene>
<sequence>MNNPASTFASERQLLDSLTGLLKEEQRLLVAADAEGVAGITPRKTQLVQQLATEAAQRHRALAAAGFAGGEAGMEPWLAAQGTADVRAQWESLLDAAREAKELNRVNGMLINKHMAHGQQLLAELGANEAGGNAAVYGPGGLNIGSGPSKKFVVG</sequence>
<keyword evidence="5" id="KW-1185">Reference proteome</keyword>
<dbReference type="InterPro" id="IPR036679">
    <property type="entry name" value="FlgN-like_sf"/>
</dbReference>
<comment type="function">
    <text evidence="1">Required for the efficient initiation of filament assembly.</text>
</comment>
<name>A0ABT2CWC1_9BURK</name>
<keyword evidence="4" id="KW-0969">Cilium</keyword>
<reference evidence="4 5" key="1">
    <citation type="submission" date="2022-08" db="EMBL/GenBank/DDBJ databases">
        <title>Reclassification of Massilia species as members of the genera Telluria, Duganella, Pseudoduganella, Mokoshia gen. nov. and Zemynaea gen. nov. using orthogonal and non-orthogonal genome-based approaches.</title>
        <authorList>
            <person name="Bowman J.P."/>
        </authorList>
    </citation>
    <scope>NUCLEOTIDE SEQUENCE [LARGE SCALE GENOMIC DNA]</scope>
    <source>
        <strain evidence="4 5">JCM 31606</strain>
    </source>
</reference>
<evidence type="ECO:0000256" key="1">
    <source>
        <dbReference type="ARBA" id="ARBA00002397"/>
    </source>
</evidence>
<dbReference type="RefSeq" id="WP_258811317.1">
    <property type="nucleotide sequence ID" value="NZ_JANUGU010000002.1"/>
</dbReference>
<comment type="caution">
    <text evidence="4">The sequence shown here is derived from an EMBL/GenBank/DDBJ whole genome shotgun (WGS) entry which is preliminary data.</text>
</comment>
<evidence type="ECO:0000313" key="4">
    <source>
        <dbReference type="EMBL" id="MCS0658129.1"/>
    </source>
</evidence>
<accession>A0ABT2CWC1</accession>
<dbReference type="SUPFAM" id="SSF140566">
    <property type="entry name" value="FlgN-like"/>
    <property type="match status" value="1"/>
</dbReference>
<dbReference type="Proteomes" id="UP001204621">
    <property type="component" value="Unassembled WGS sequence"/>
</dbReference>